<evidence type="ECO:0000313" key="1">
    <source>
        <dbReference type="EMBL" id="WPL18654.1"/>
    </source>
</evidence>
<name>A0ABZ0SDQ7_9GAMM</name>
<protein>
    <recommendedName>
        <fullName evidence="3">PBP domain-containing protein</fullName>
    </recommendedName>
</protein>
<organism evidence="1 2">
    <name type="scientific">Thiorhodovibrio winogradskyi</name>
    <dbReference type="NCBI Taxonomy" id="77007"/>
    <lineage>
        <taxon>Bacteria</taxon>
        <taxon>Pseudomonadati</taxon>
        <taxon>Pseudomonadota</taxon>
        <taxon>Gammaproteobacteria</taxon>
        <taxon>Chromatiales</taxon>
        <taxon>Chromatiaceae</taxon>
        <taxon>Thiorhodovibrio</taxon>
    </lineage>
</organism>
<keyword evidence="2" id="KW-1185">Reference proteome</keyword>
<dbReference type="Proteomes" id="UP001432180">
    <property type="component" value="Chromosome"/>
</dbReference>
<reference evidence="1 2" key="1">
    <citation type="journal article" date="2023" name="Microorganisms">
        <title>Thiorhodovibrio frisius and Trv. litoralis spp. nov., Two Novel Members from a Clade of Fastidious Purple Sulfur Bacteria That Exhibit Unique Red-Shifted Light-Harvesting Capabilities.</title>
        <authorList>
            <person name="Methner A."/>
            <person name="Kuzyk S.B."/>
            <person name="Petersen J."/>
            <person name="Bauer S."/>
            <person name="Brinkmann H."/>
            <person name="Sichau K."/>
            <person name="Wanner G."/>
            <person name="Wolf J."/>
            <person name="Neumann-Schaal M."/>
            <person name="Henke P."/>
            <person name="Tank M."/>
            <person name="Sproer C."/>
            <person name="Bunk B."/>
            <person name="Overmann J."/>
        </authorList>
    </citation>
    <scope>NUCLEOTIDE SEQUENCE [LARGE SCALE GENOMIC DNA]</scope>
    <source>
        <strain evidence="1 2">DSM 6702</strain>
    </source>
</reference>
<proteinExistence type="predicted"/>
<evidence type="ECO:0000313" key="2">
    <source>
        <dbReference type="Proteomes" id="UP001432180"/>
    </source>
</evidence>
<dbReference type="EMBL" id="CP121472">
    <property type="protein sequence ID" value="WPL18654.1"/>
    <property type="molecule type" value="Genomic_DNA"/>
</dbReference>
<accession>A0ABZ0SDQ7</accession>
<gene>
    <name evidence="1" type="ORF">Thiowin_03734</name>
</gene>
<evidence type="ECO:0008006" key="3">
    <source>
        <dbReference type="Google" id="ProtNLM"/>
    </source>
</evidence>
<dbReference type="SUPFAM" id="SSF53850">
    <property type="entry name" value="Periplasmic binding protein-like II"/>
    <property type="match status" value="1"/>
</dbReference>
<sequence>MTGLAQGQEVIVNPDVSLASIDRNVARLLITMRMPQWPDKRPVTVFVLPDSNPLHQSFAKRVLDVYPYQLRRTWDRQVFTGTGQAPRQVANEQEMIKRVSQTAGALGYVSKTPDSAQVKVIEIK</sequence>
<dbReference type="Gene3D" id="3.40.190.10">
    <property type="entry name" value="Periplasmic binding protein-like II"/>
    <property type="match status" value="1"/>
</dbReference>